<proteinExistence type="predicted"/>
<reference evidence="3" key="1">
    <citation type="submission" date="2017-03" db="EMBL/GenBank/DDBJ databases">
        <title>Phytopthora megakarya and P. palmivora, two closely related causual agents of cacao black pod achieved similar genome size and gene model numbers by different mechanisms.</title>
        <authorList>
            <person name="Ali S."/>
            <person name="Shao J."/>
            <person name="Larry D.J."/>
            <person name="Kronmiller B."/>
            <person name="Shen D."/>
            <person name="Strem M.D."/>
            <person name="Melnick R.L."/>
            <person name="Guiltinan M.J."/>
            <person name="Tyler B.M."/>
            <person name="Meinhardt L.W."/>
            <person name="Bailey B.A."/>
        </authorList>
    </citation>
    <scope>NUCLEOTIDE SEQUENCE [LARGE SCALE GENOMIC DNA]</scope>
    <source>
        <strain evidence="3">zdho120</strain>
    </source>
</reference>
<protein>
    <recommendedName>
        <fullName evidence="4">Transmembrane protein</fullName>
    </recommendedName>
</protein>
<evidence type="ECO:0000313" key="2">
    <source>
        <dbReference type="EMBL" id="OWZ15243.1"/>
    </source>
</evidence>
<keyword evidence="1" id="KW-0812">Transmembrane</keyword>
<keyword evidence="3" id="KW-1185">Reference proteome</keyword>
<gene>
    <name evidence="2" type="ORF">PHMEG_00011150</name>
</gene>
<evidence type="ECO:0000256" key="1">
    <source>
        <dbReference type="SAM" id="Phobius"/>
    </source>
</evidence>
<feature type="transmembrane region" description="Helical" evidence="1">
    <location>
        <begin position="12"/>
        <end position="34"/>
    </location>
</feature>
<organism evidence="2 3">
    <name type="scientific">Phytophthora megakarya</name>
    <dbReference type="NCBI Taxonomy" id="4795"/>
    <lineage>
        <taxon>Eukaryota</taxon>
        <taxon>Sar</taxon>
        <taxon>Stramenopiles</taxon>
        <taxon>Oomycota</taxon>
        <taxon>Peronosporomycetes</taxon>
        <taxon>Peronosporales</taxon>
        <taxon>Peronosporaceae</taxon>
        <taxon>Phytophthora</taxon>
    </lineage>
</organism>
<name>A0A225WBY3_9STRA</name>
<evidence type="ECO:0008006" key="4">
    <source>
        <dbReference type="Google" id="ProtNLM"/>
    </source>
</evidence>
<feature type="transmembrane region" description="Helical" evidence="1">
    <location>
        <begin position="46"/>
        <end position="67"/>
    </location>
</feature>
<accession>A0A225WBY3</accession>
<sequence>MNDLFMLITQDVVSYNLSGVLLLVFEIIENMNWLREKWRVVIKRLLFCYESSLLGELLSVVGLHHYITSLNRSSLKDSTPTCRATFGVWLGTGSLYLFEHYGWAIVYVGWKHRTLAIFLALCCVDITVAMGNKMIMLGGYHWYN</sequence>
<keyword evidence="1" id="KW-0472">Membrane</keyword>
<feature type="transmembrane region" description="Helical" evidence="1">
    <location>
        <begin position="87"/>
        <end position="110"/>
    </location>
</feature>
<dbReference type="AlphaFoldDB" id="A0A225WBY3"/>
<dbReference type="EMBL" id="NBNE01001165">
    <property type="protein sequence ID" value="OWZ15243.1"/>
    <property type="molecule type" value="Genomic_DNA"/>
</dbReference>
<dbReference type="Proteomes" id="UP000198211">
    <property type="component" value="Unassembled WGS sequence"/>
</dbReference>
<dbReference type="STRING" id="4795.A0A225WBY3"/>
<evidence type="ECO:0000313" key="3">
    <source>
        <dbReference type="Proteomes" id="UP000198211"/>
    </source>
</evidence>
<comment type="caution">
    <text evidence="2">The sequence shown here is derived from an EMBL/GenBank/DDBJ whole genome shotgun (WGS) entry which is preliminary data.</text>
</comment>
<keyword evidence="1" id="KW-1133">Transmembrane helix</keyword>
<feature type="transmembrane region" description="Helical" evidence="1">
    <location>
        <begin position="117"/>
        <end position="143"/>
    </location>
</feature>